<dbReference type="InterPro" id="IPR007391">
    <property type="entry name" value="Vancomycin_resist_VanW"/>
</dbReference>
<dbReference type="Gene3D" id="2.20.230.10">
    <property type="entry name" value="Resuscitation-promoting factor rpfb"/>
    <property type="match status" value="1"/>
</dbReference>
<reference evidence="4 5" key="1">
    <citation type="submission" date="2018-06" db="EMBL/GenBank/DDBJ databases">
        <authorList>
            <consortium name="Pathogen Informatics"/>
            <person name="Doyle S."/>
        </authorList>
    </citation>
    <scope>NUCLEOTIDE SEQUENCE [LARGE SCALE GENOMIC DNA]</scope>
    <source>
        <strain evidence="4 5">NCTC13149</strain>
    </source>
</reference>
<dbReference type="PANTHER" id="PTHR35788">
    <property type="entry name" value="EXPORTED PROTEIN-RELATED"/>
    <property type="match status" value="1"/>
</dbReference>
<evidence type="ECO:0000256" key="2">
    <source>
        <dbReference type="SAM" id="Phobius"/>
    </source>
</evidence>
<dbReference type="Pfam" id="PF04294">
    <property type="entry name" value="VanW"/>
    <property type="match status" value="1"/>
</dbReference>
<dbReference type="SMART" id="SM01208">
    <property type="entry name" value="G5"/>
    <property type="match status" value="1"/>
</dbReference>
<proteinExistence type="predicted"/>
<name>A0A379C718_9FIRM</name>
<accession>A0A379C718</accession>
<organism evidence="4 5">
    <name type="scientific">Peptoniphilus lacrimalis</name>
    <dbReference type="NCBI Taxonomy" id="33031"/>
    <lineage>
        <taxon>Bacteria</taxon>
        <taxon>Bacillati</taxon>
        <taxon>Bacillota</taxon>
        <taxon>Tissierellia</taxon>
        <taxon>Tissierellales</taxon>
        <taxon>Peptoniphilaceae</taxon>
        <taxon>Peptoniphilus</taxon>
    </lineage>
</organism>
<sequence>MKKTKVLFSKFKEKSNNVYLLFFALIALIFLSLIINYNHSKKSDLIYSGISIDGVKVSKLSKDEALLKVKEKSQSDINAKSIKFLYDDKDINYPLNEFGYTLDYDKAINEAYAFGRGKNGLSNFFRISMGGFLHKNIPLEANYNDDKINNVIDELASIVYLKPKDANIQIDESGNCIIVKEIPGRYLETEEIRQLIKDSLKSGKDIELPLYKTEPAVSSKMFEGIDKKLGEFTTDYSKSEKNRKKNIKLGARFFKNMILSPGKEISFNKTIGDISEENGFKSAGVIVNGEFDRGIGGGICQVSTTLYNALIRADLEIIERSNHTRPISYVPLGTDAAVASGSKDLKFKNNTNHNIYITSKADGENLSFMVYGNSEDRDYKINIVPKLLEVIEPDIVKEYSDKIPNGEVEVKKSGSKGYSYVTYKEIVKDDEIVKTETLSKSYYIPQDRVVVIGDGEDSDENDSNENSD</sequence>
<dbReference type="OrthoDB" id="9797191at2"/>
<keyword evidence="2" id="KW-0812">Transmembrane</keyword>
<dbReference type="PANTHER" id="PTHR35788:SF1">
    <property type="entry name" value="EXPORTED PROTEIN"/>
    <property type="match status" value="1"/>
</dbReference>
<dbReference type="AlphaFoldDB" id="A0A379C718"/>
<evidence type="ECO:0000313" key="4">
    <source>
        <dbReference type="EMBL" id="SUB57416.1"/>
    </source>
</evidence>
<feature type="domain" description="G5" evidence="3">
    <location>
        <begin position="382"/>
        <end position="456"/>
    </location>
</feature>
<dbReference type="RefSeq" id="WP_019034771.1">
    <property type="nucleotide sequence ID" value="NZ_UGSZ01000001.1"/>
</dbReference>
<feature type="transmembrane region" description="Helical" evidence="2">
    <location>
        <begin position="20"/>
        <end position="37"/>
    </location>
</feature>
<dbReference type="STRING" id="1122949.GCA_000378725_00996"/>
<evidence type="ECO:0000313" key="5">
    <source>
        <dbReference type="Proteomes" id="UP000255517"/>
    </source>
</evidence>
<protein>
    <submittedName>
        <fullName evidence="4">Uncharacterized vancomycin resistance protein</fullName>
    </submittedName>
</protein>
<gene>
    <name evidence="4" type="ORF">NCTC13149_01258</name>
</gene>
<dbReference type="Pfam" id="PF12229">
    <property type="entry name" value="PG_binding_4"/>
    <property type="match status" value="1"/>
</dbReference>
<keyword evidence="2" id="KW-1133">Transmembrane helix</keyword>
<evidence type="ECO:0000256" key="1">
    <source>
        <dbReference type="ARBA" id="ARBA00022729"/>
    </source>
</evidence>
<dbReference type="EMBL" id="UGSZ01000001">
    <property type="protein sequence ID" value="SUB57416.1"/>
    <property type="molecule type" value="Genomic_DNA"/>
</dbReference>
<keyword evidence="2" id="KW-0472">Membrane</keyword>
<dbReference type="InterPro" id="IPR022029">
    <property type="entry name" value="YoaR-like_PG-bd"/>
</dbReference>
<dbReference type="InterPro" id="IPR011098">
    <property type="entry name" value="G5_dom"/>
</dbReference>
<evidence type="ECO:0000259" key="3">
    <source>
        <dbReference type="SMART" id="SM01208"/>
    </source>
</evidence>
<dbReference type="InterPro" id="IPR052913">
    <property type="entry name" value="Glycopeptide_resist_protein"/>
</dbReference>
<dbReference type="Pfam" id="PF07501">
    <property type="entry name" value="G5"/>
    <property type="match status" value="1"/>
</dbReference>
<dbReference type="Proteomes" id="UP000255517">
    <property type="component" value="Unassembled WGS sequence"/>
</dbReference>
<keyword evidence="1" id="KW-0732">Signal</keyword>